<gene>
    <name evidence="5" type="ORF">A5640_20960</name>
</gene>
<evidence type="ECO:0000256" key="1">
    <source>
        <dbReference type="ARBA" id="ARBA00022729"/>
    </source>
</evidence>
<proteinExistence type="inferred from homology"/>
<protein>
    <recommendedName>
        <fullName evidence="4">Low molecular weight antigen MTB12-like C-terminal domain-containing protein</fullName>
    </recommendedName>
</protein>
<evidence type="ECO:0000313" key="5">
    <source>
        <dbReference type="EMBL" id="OBJ82452.1"/>
    </source>
</evidence>
<accession>A0A1A3KBF9</accession>
<dbReference type="Proteomes" id="UP000093925">
    <property type="component" value="Unassembled WGS sequence"/>
</dbReference>
<evidence type="ECO:0000256" key="2">
    <source>
        <dbReference type="ARBA" id="ARBA00093774"/>
    </source>
</evidence>
<organism evidence="5 6">
    <name type="scientific">Mycobacterium asiaticum</name>
    <dbReference type="NCBI Taxonomy" id="1790"/>
    <lineage>
        <taxon>Bacteria</taxon>
        <taxon>Bacillati</taxon>
        <taxon>Actinomycetota</taxon>
        <taxon>Actinomycetes</taxon>
        <taxon>Mycobacteriales</taxon>
        <taxon>Mycobacteriaceae</taxon>
        <taxon>Mycobacterium</taxon>
    </lineage>
</organism>
<sequence>MSGNVCVTLGTAIAVAAALTGCSQQAARRMDSAEPPPAATSSVVTPPSAPLPPPEALNDLLFRLADPAVPGNDKLNLVEGSTPETAEALDNFTTAARDGGYLPMGFAANNIAWSGANPSHVTSTVVVTTANPDRREFTFPMEFVPFQSGWQLSRKTAAMLLGLSNSHSSTTPVPPPPPAPSPPLPPPPEPVPPPSPEPSPGPSPAPTSSPGS</sequence>
<dbReference type="Pfam" id="PF26580">
    <property type="entry name" value="Mtb12_C"/>
    <property type="match status" value="1"/>
</dbReference>
<evidence type="ECO:0000259" key="4">
    <source>
        <dbReference type="Pfam" id="PF26580"/>
    </source>
</evidence>
<reference evidence="5 6" key="1">
    <citation type="submission" date="2016-06" db="EMBL/GenBank/DDBJ databases">
        <authorList>
            <person name="Kjaerup R.B."/>
            <person name="Dalgaard T.S."/>
            <person name="Juul-Madsen H.R."/>
        </authorList>
    </citation>
    <scope>NUCLEOTIDE SEQUENCE [LARGE SCALE GENOMIC DNA]</scope>
    <source>
        <strain evidence="5 6">1276495.2</strain>
    </source>
</reference>
<dbReference type="AlphaFoldDB" id="A0A1A3KBF9"/>
<comment type="similarity">
    <text evidence="2">Belongs to the MTB12 family.</text>
</comment>
<evidence type="ECO:0000313" key="6">
    <source>
        <dbReference type="Proteomes" id="UP000093925"/>
    </source>
</evidence>
<feature type="compositionally biased region" description="Pro residues" evidence="3">
    <location>
        <begin position="172"/>
        <end position="212"/>
    </location>
</feature>
<dbReference type="EMBL" id="LZLM01000111">
    <property type="protein sequence ID" value="OBJ82452.1"/>
    <property type="molecule type" value="Genomic_DNA"/>
</dbReference>
<feature type="domain" description="Low molecular weight antigen MTB12-like C-terminal" evidence="4">
    <location>
        <begin position="50"/>
        <end position="167"/>
    </location>
</feature>
<comment type="caution">
    <text evidence="5">The sequence shown here is derived from an EMBL/GenBank/DDBJ whole genome shotgun (WGS) entry which is preliminary data.</text>
</comment>
<dbReference type="RefSeq" id="WP_065141293.1">
    <property type="nucleotide sequence ID" value="NZ_LZLM01000111.1"/>
</dbReference>
<feature type="region of interest" description="Disordered" evidence="3">
    <location>
        <begin position="28"/>
        <end position="52"/>
    </location>
</feature>
<name>A0A1A3KBF9_MYCAS</name>
<evidence type="ECO:0000256" key="3">
    <source>
        <dbReference type="SAM" id="MobiDB-lite"/>
    </source>
</evidence>
<keyword evidence="1" id="KW-0732">Signal</keyword>
<dbReference type="InterPro" id="IPR058644">
    <property type="entry name" value="Mtb12-like_C"/>
</dbReference>
<feature type="region of interest" description="Disordered" evidence="3">
    <location>
        <begin position="164"/>
        <end position="212"/>
    </location>
</feature>